<feature type="region of interest" description="Disordered" evidence="2">
    <location>
        <begin position="444"/>
        <end position="463"/>
    </location>
</feature>
<feature type="transmembrane region" description="Helical" evidence="3">
    <location>
        <begin position="240"/>
        <end position="266"/>
    </location>
</feature>
<evidence type="ECO:0000256" key="2">
    <source>
        <dbReference type="SAM" id="MobiDB-lite"/>
    </source>
</evidence>
<organism evidence="5 6">
    <name type="scientific">Coleophoma cylindrospora</name>
    <dbReference type="NCBI Taxonomy" id="1849047"/>
    <lineage>
        <taxon>Eukaryota</taxon>
        <taxon>Fungi</taxon>
        <taxon>Dikarya</taxon>
        <taxon>Ascomycota</taxon>
        <taxon>Pezizomycotina</taxon>
        <taxon>Leotiomycetes</taxon>
        <taxon>Helotiales</taxon>
        <taxon>Dermateaceae</taxon>
        <taxon>Coleophoma</taxon>
    </lineage>
</organism>
<evidence type="ECO:0000313" key="5">
    <source>
        <dbReference type="EMBL" id="RDW73054.1"/>
    </source>
</evidence>
<keyword evidence="3" id="KW-0812">Transmembrane</keyword>
<dbReference type="SUPFAM" id="SSF57850">
    <property type="entry name" value="RING/U-box"/>
    <property type="match status" value="1"/>
</dbReference>
<dbReference type="InterPro" id="IPR001841">
    <property type="entry name" value="Znf_RING"/>
</dbReference>
<dbReference type="Proteomes" id="UP000256645">
    <property type="component" value="Unassembled WGS sequence"/>
</dbReference>
<dbReference type="Gene3D" id="3.30.40.10">
    <property type="entry name" value="Zinc/RING finger domain, C3HC4 (zinc finger)"/>
    <property type="match status" value="1"/>
</dbReference>
<comment type="caution">
    <text evidence="5">The sequence shown here is derived from an EMBL/GenBank/DDBJ whole genome shotgun (WGS) entry which is preliminary data.</text>
</comment>
<feature type="region of interest" description="Disordered" evidence="2">
    <location>
        <begin position="311"/>
        <end position="340"/>
    </location>
</feature>
<accession>A0A3D8RGQ8</accession>
<evidence type="ECO:0000313" key="6">
    <source>
        <dbReference type="Proteomes" id="UP000256645"/>
    </source>
</evidence>
<dbReference type="Pfam" id="PF13639">
    <property type="entry name" value="zf-RING_2"/>
    <property type="match status" value="1"/>
</dbReference>
<keyword evidence="1" id="KW-0862">Zinc</keyword>
<feature type="compositionally biased region" description="Basic and acidic residues" evidence="2">
    <location>
        <begin position="496"/>
        <end position="509"/>
    </location>
</feature>
<protein>
    <recommendedName>
        <fullName evidence="4">RING-type domain-containing protein</fullName>
    </recommendedName>
</protein>
<evidence type="ECO:0000256" key="3">
    <source>
        <dbReference type="SAM" id="Phobius"/>
    </source>
</evidence>
<dbReference type="GO" id="GO:0016567">
    <property type="term" value="P:protein ubiquitination"/>
    <property type="evidence" value="ECO:0007669"/>
    <property type="project" value="UniProtKB-UniPathway"/>
</dbReference>
<reference evidence="5 6" key="1">
    <citation type="journal article" date="2018" name="IMA Fungus">
        <title>IMA Genome-F 9: Draft genome sequence of Annulohypoxylon stygium, Aspergillus mulundensis, Berkeleyomyces basicola (syn. Thielaviopsis basicola), Ceratocystis smalleyi, two Cercospora beticola strains, Coleophoma cylindrospora, Fusarium fracticaudum, Phialophora cf. hyalina, and Morchella septimelata.</title>
        <authorList>
            <person name="Wingfield B.D."/>
            <person name="Bills G.F."/>
            <person name="Dong Y."/>
            <person name="Huang W."/>
            <person name="Nel W.J."/>
            <person name="Swalarsk-Parry B.S."/>
            <person name="Vaghefi N."/>
            <person name="Wilken P.M."/>
            <person name="An Z."/>
            <person name="de Beer Z.W."/>
            <person name="De Vos L."/>
            <person name="Chen L."/>
            <person name="Duong T.A."/>
            <person name="Gao Y."/>
            <person name="Hammerbacher A."/>
            <person name="Kikkert J.R."/>
            <person name="Li Y."/>
            <person name="Li H."/>
            <person name="Li K."/>
            <person name="Li Q."/>
            <person name="Liu X."/>
            <person name="Ma X."/>
            <person name="Naidoo K."/>
            <person name="Pethybridge S.J."/>
            <person name="Sun J."/>
            <person name="Steenkamp E.T."/>
            <person name="van der Nest M.A."/>
            <person name="van Wyk S."/>
            <person name="Wingfield M.J."/>
            <person name="Xiong C."/>
            <person name="Yue Q."/>
            <person name="Zhang X."/>
        </authorList>
    </citation>
    <scope>NUCLEOTIDE SEQUENCE [LARGE SCALE GENOMIC DNA]</scope>
    <source>
        <strain evidence="5 6">BP6252</strain>
    </source>
</reference>
<feature type="region of interest" description="Disordered" evidence="2">
    <location>
        <begin position="474"/>
        <end position="525"/>
    </location>
</feature>
<keyword evidence="1" id="KW-0863">Zinc-finger</keyword>
<gene>
    <name evidence="5" type="ORF">BP6252_06961</name>
</gene>
<sequence>MSTTPPVERVFYSTSQHADMHLCSLLFPNIEWPASDTDKDLERVVARLRPNMSYSESITGSDFTILSTHNIPADGKMRGFLYVPDLLASDPCVNISKPYVPSNVTRQANLPPTDFTLIAIAPWINENCTKSYLAAAKLDPMRALIFYKPDNSTNPPPPISNPQWNLHDGGRWKSTNQYPVFAVSGAMGARMMLESSLYSGNLTNVPHGHEISEIPNIDVRDYVRIFTKIRVPGTSKAPGAWAYIFVIIAVLATLLALTSASMHLLLHQRRKALQNRVERGEVNLETLGIKRLTVPATMLSKMPLFVYGHEGEKRRPVSDHPEKSVSALGQQGIPASPPGYESSQIEVAIAESQIGTSTASKIHTSYSQPNCSICLEEFQANITTVQEIPCGHIFHPECIETYLSNHSSLCPLCKRSVLPLGYCGTKITNNMVRRERNMRDLRSRVTVHDSTSESEQGTERSFLPGLGAIRVMTTFSSSRSRRNRRVPNPISLQQHEPLEESHSPIDPRESLLGTQMPHPLTPGLSRREIAQRRVLELARRSPLLEDIDSLHHRRIPAWRKTLVKAFPGFT</sequence>
<dbReference type="PANTHER" id="PTHR45676">
    <property type="entry name" value="RING-H2 FINGER PROTEIN ATL51-RELATED"/>
    <property type="match status" value="1"/>
</dbReference>
<keyword evidence="1" id="KW-0479">Metal-binding</keyword>
<name>A0A3D8RGQ8_9HELO</name>
<dbReference type="STRING" id="1849047.A0A3D8RGQ8"/>
<dbReference type="PROSITE" id="PS50089">
    <property type="entry name" value="ZF_RING_2"/>
    <property type="match status" value="1"/>
</dbReference>
<dbReference type="InterPro" id="IPR013083">
    <property type="entry name" value="Znf_RING/FYVE/PHD"/>
</dbReference>
<dbReference type="OrthoDB" id="21204at2759"/>
<proteinExistence type="predicted"/>
<dbReference type="UniPathway" id="UPA00143"/>
<dbReference type="AlphaFoldDB" id="A0A3D8RGQ8"/>
<feature type="compositionally biased region" description="Basic and acidic residues" evidence="2">
    <location>
        <begin position="311"/>
        <end position="323"/>
    </location>
</feature>
<dbReference type="SMART" id="SM00184">
    <property type="entry name" value="RING"/>
    <property type="match status" value="1"/>
</dbReference>
<evidence type="ECO:0000259" key="4">
    <source>
        <dbReference type="PROSITE" id="PS50089"/>
    </source>
</evidence>
<keyword evidence="6" id="KW-1185">Reference proteome</keyword>
<dbReference type="GO" id="GO:0008270">
    <property type="term" value="F:zinc ion binding"/>
    <property type="evidence" value="ECO:0007669"/>
    <property type="project" value="UniProtKB-KW"/>
</dbReference>
<keyword evidence="3" id="KW-0472">Membrane</keyword>
<dbReference type="CDD" id="cd16454">
    <property type="entry name" value="RING-H2_PA-TM-RING"/>
    <property type="match status" value="1"/>
</dbReference>
<dbReference type="EMBL" id="PDLM01000007">
    <property type="protein sequence ID" value="RDW73054.1"/>
    <property type="molecule type" value="Genomic_DNA"/>
</dbReference>
<feature type="domain" description="RING-type" evidence="4">
    <location>
        <begin position="371"/>
        <end position="414"/>
    </location>
</feature>
<evidence type="ECO:0000256" key="1">
    <source>
        <dbReference type="PROSITE-ProRule" id="PRU00175"/>
    </source>
</evidence>
<keyword evidence="3" id="KW-1133">Transmembrane helix</keyword>